<proteinExistence type="inferred from homology"/>
<dbReference type="GO" id="GO:0008818">
    <property type="term" value="F:cobalamin 5'-phosphate synthase activity"/>
    <property type="evidence" value="ECO:0007669"/>
    <property type="project" value="UniProtKB-UniRule"/>
</dbReference>
<evidence type="ECO:0000313" key="20">
    <source>
        <dbReference type="EMBL" id="KLN60657.1"/>
    </source>
</evidence>
<keyword evidence="12 19" id="KW-1133">Transmembrane helix</keyword>
<dbReference type="GO" id="GO:0005886">
    <property type="term" value="C:plasma membrane"/>
    <property type="evidence" value="ECO:0007669"/>
    <property type="project" value="UniProtKB-SubCell"/>
</dbReference>
<evidence type="ECO:0000256" key="12">
    <source>
        <dbReference type="ARBA" id="ARBA00022989"/>
    </source>
</evidence>
<evidence type="ECO:0000313" key="21">
    <source>
        <dbReference type="Proteomes" id="UP000035444"/>
    </source>
</evidence>
<comment type="caution">
    <text evidence="20">The sequence shown here is derived from an EMBL/GenBank/DDBJ whole genome shotgun (WGS) entry which is preliminary data.</text>
</comment>
<comment type="function">
    <text evidence="14 19">Joins adenosylcobinamide-GDP and alpha-ribazole to generate adenosylcobalamin (Ado-cobalamin). Also synthesizes adenosylcobalamin 5'-phosphate from adenosylcobinamide-GDP and alpha-ribazole 5'-phosphate.</text>
</comment>
<evidence type="ECO:0000256" key="3">
    <source>
        <dbReference type="ARBA" id="ARBA00004663"/>
    </source>
</evidence>
<dbReference type="AlphaFoldDB" id="A0A0H2MIS5"/>
<comment type="catalytic activity">
    <reaction evidence="17 19">
        <text>alpha-ribazole + adenosylcob(III)inamide-GDP = adenosylcob(III)alamin + GMP + H(+)</text>
        <dbReference type="Rhea" id="RHEA:16049"/>
        <dbReference type="ChEBI" id="CHEBI:10329"/>
        <dbReference type="ChEBI" id="CHEBI:15378"/>
        <dbReference type="ChEBI" id="CHEBI:18408"/>
        <dbReference type="ChEBI" id="CHEBI:58115"/>
        <dbReference type="ChEBI" id="CHEBI:60487"/>
        <dbReference type="EC" id="2.7.8.26"/>
    </reaction>
</comment>
<evidence type="ECO:0000256" key="13">
    <source>
        <dbReference type="ARBA" id="ARBA00023136"/>
    </source>
</evidence>
<evidence type="ECO:0000256" key="16">
    <source>
        <dbReference type="ARBA" id="ARBA00032853"/>
    </source>
</evidence>
<evidence type="ECO:0000256" key="6">
    <source>
        <dbReference type="ARBA" id="ARBA00015850"/>
    </source>
</evidence>
<evidence type="ECO:0000256" key="17">
    <source>
        <dbReference type="ARBA" id="ARBA00048623"/>
    </source>
</evidence>
<organism evidence="20 21">
    <name type="scientific">Kiloniella spongiae</name>
    <dbReference type="NCBI Taxonomy" id="1489064"/>
    <lineage>
        <taxon>Bacteria</taxon>
        <taxon>Pseudomonadati</taxon>
        <taxon>Pseudomonadota</taxon>
        <taxon>Alphaproteobacteria</taxon>
        <taxon>Rhodospirillales</taxon>
        <taxon>Kiloniellaceae</taxon>
        <taxon>Kiloniella</taxon>
    </lineage>
</organism>
<keyword evidence="7 19" id="KW-1003">Cell membrane</keyword>
<comment type="cofactor">
    <cofactor evidence="1 19">
        <name>Mg(2+)</name>
        <dbReference type="ChEBI" id="CHEBI:18420"/>
    </cofactor>
</comment>
<reference evidence="20 21" key="1">
    <citation type="submission" date="2015-03" db="EMBL/GenBank/DDBJ databases">
        <title>Genome Sequence of Kiloniella spongiae MEBiC09566, isolated from a marine sponge.</title>
        <authorList>
            <person name="Shao Z."/>
            <person name="Wang L."/>
            <person name="Li X."/>
        </authorList>
    </citation>
    <scope>NUCLEOTIDE SEQUENCE [LARGE SCALE GENOMIC DNA]</scope>
    <source>
        <strain evidence="20 21">MEBiC09566</strain>
    </source>
</reference>
<evidence type="ECO:0000256" key="5">
    <source>
        <dbReference type="ARBA" id="ARBA00013200"/>
    </source>
</evidence>
<evidence type="ECO:0000256" key="10">
    <source>
        <dbReference type="ARBA" id="ARBA00022692"/>
    </source>
</evidence>
<name>A0A0H2MIS5_9PROT</name>
<dbReference type="EMBL" id="LAQL01000006">
    <property type="protein sequence ID" value="KLN60657.1"/>
    <property type="molecule type" value="Genomic_DNA"/>
</dbReference>
<dbReference type="NCBIfam" id="TIGR00317">
    <property type="entry name" value="cobS"/>
    <property type="match status" value="1"/>
</dbReference>
<keyword evidence="13 19" id="KW-0472">Membrane</keyword>
<keyword evidence="11 19" id="KW-0460">Magnesium</keyword>
<keyword evidence="10 19" id="KW-0812">Transmembrane</keyword>
<evidence type="ECO:0000256" key="8">
    <source>
        <dbReference type="ARBA" id="ARBA00022573"/>
    </source>
</evidence>
<dbReference type="GO" id="GO:0009236">
    <property type="term" value="P:cobalamin biosynthetic process"/>
    <property type="evidence" value="ECO:0007669"/>
    <property type="project" value="UniProtKB-UniRule"/>
</dbReference>
<dbReference type="InterPro" id="IPR003805">
    <property type="entry name" value="CobS"/>
</dbReference>
<feature type="transmembrane region" description="Helical" evidence="19">
    <location>
        <begin position="130"/>
        <end position="153"/>
    </location>
</feature>
<dbReference type="UniPathway" id="UPA00148">
    <property type="reaction ID" value="UER00238"/>
</dbReference>
<dbReference type="GO" id="GO:0051073">
    <property type="term" value="F:adenosylcobinamide-GDP ribazoletransferase activity"/>
    <property type="evidence" value="ECO:0007669"/>
    <property type="project" value="UniProtKB-UniRule"/>
</dbReference>
<feature type="transmembrane region" description="Helical" evidence="19">
    <location>
        <begin position="165"/>
        <end position="185"/>
    </location>
</feature>
<keyword evidence="8 19" id="KW-0169">Cobalamin biosynthesis</keyword>
<dbReference type="PATRIC" id="fig|1489064.4.peg.3105"/>
<dbReference type="OrthoDB" id="9794626at2"/>
<gene>
    <name evidence="19" type="primary">cobS</name>
    <name evidence="20" type="ORF">WH96_09130</name>
</gene>
<keyword evidence="9 19" id="KW-0808">Transferase</keyword>
<evidence type="ECO:0000256" key="7">
    <source>
        <dbReference type="ARBA" id="ARBA00022475"/>
    </source>
</evidence>
<evidence type="ECO:0000256" key="19">
    <source>
        <dbReference type="HAMAP-Rule" id="MF_00719"/>
    </source>
</evidence>
<evidence type="ECO:0000256" key="1">
    <source>
        <dbReference type="ARBA" id="ARBA00001946"/>
    </source>
</evidence>
<evidence type="ECO:0000256" key="18">
    <source>
        <dbReference type="ARBA" id="ARBA00049504"/>
    </source>
</evidence>
<evidence type="ECO:0000256" key="4">
    <source>
        <dbReference type="ARBA" id="ARBA00010561"/>
    </source>
</evidence>
<dbReference type="Proteomes" id="UP000035444">
    <property type="component" value="Unassembled WGS sequence"/>
</dbReference>
<comment type="similarity">
    <text evidence="4 19">Belongs to the CobS family.</text>
</comment>
<accession>A0A0H2MIS5</accession>
<comment type="subcellular location">
    <subcellularLocation>
        <location evidence="2 19">Cell membrane</location>
        <topology evidence="2 19">Multi-pass membrane protein</topology>
    </subcellularLocation>
</comment>
<comment type="catalytic activity">
    <reaction evidence="18 19">
        <text>alpha-ribazole 5'-phosphate + adenosylcob(III)inamide-GDP = adenosylcob(III)alamin 5'-phosphate + GMP + H(+)</text>
        <dbReference type="Rhea" id="RHEA:23560"/>
        <dbReference type="ChEBI" id="CHEBI:15378"/>
        <dbReference type="ChEBI" id="CHEBI:57918"/>
        <dbReference type="ChEBI" id="CHEBI:58115"/>
        <dbReference type="ChEBI" id="CHEBI:60487"/>
        <dbReference type="ChEBI" id="CHEBI:60493"/>
        <dbReference type="EC" id="2.7.8.26"/>
    </reaction>
</comment>
<dbReference type="EC" id="2.7.8.26" evidence="5 19"/>
<evidence type="ECO:0000256" key="2">
    <source>
        <dbReference type="ARBA" id="ARBA00004651"/>
    </source>
</evidence>
<dbReference type="STRING" id="1489064.WH96_09130"/>
<evidence type="ECO:0000256" key="15">
    <source>
        <dbReference type="ARBA" id="ARBA00032605"/>
    </source>
</evidence>
<feature type="transmembrane region" description="Helical" evidence="19">
    <location>
        <begin position="220"/>
        <end position="253"/>
    </location>
</feature>
<dbReference type="PANTHER" id="PTHR34148:SF1">
    <property type="entry name" value="ADENOSYLCOBINAMIDE-GDP RIBAZOLETRANSFERASE"/>
    <property type="match status" value="1"/>
</dbReference>
<dbReference type="Pfam" id="PF02654">
    <property type="entry name" value="CobS"/>
    <property type="match status" value="1"/>
</dbReference>
<comment type="pathway">
    <text evidence="3 19">Cofactor biosynthesis; adenosylcobalamin biosynthesis; adenosylcobalamin from cob(II)yrinate a,c-diamide: step 7/7.</text>
</comment>
<feature type="transmembrane region" description="Helical" evidence="19">
    <location>
        <begin position="80"/>
        <end position="100"/>
    </location>
</feature>
<protein>
    <recommendedName>
        <fullName evidence="6 19">Adenosylcobinamide-GDP ribazoletransferase</fullName>
        <ecNumber evidence="5 19">2.7.8.26</ecNumber>
    </recommendedName>
    <alternativeName>
        <fullName evidence="16 19">Cobalamin synthase</fullName>
    </alternativeName>
    <alternativeName>
        <fullName evidence="15 19">Cobalamin-5'-phosphate synthase</fullName>
    </alternativeName>
</protein>
<dbReference type="HAMAP" id="MF_00719">
    <property type="entry name" value="CobS"/>
    <property type="match status" value="1"/>
</dbReference>
<evidence type="ECO:0000256" key="9">
    <source>
        <dbReference type="ARBA" id="ARBA00022679"/>
    </source>
</evidence>
<feature type="transmembrane region" description="Helical" evidence="19">
    <location>
        <begin position="55"/>
        <end position="74"/>
    </location>
</feature>
<evidence type="ECO:0000256" key="11">
    <source>
        <dbReference type="ARBA" id="ARBA00022842"/>
    </source>
</evidence>
<sequence length="286" mass="30993">MTAQQNDKSHQWLNMIKQFEQDIRIALAFMTRIPVPYPMDKEGNPTSRSLAEASWSFPLIGILVGFISATVLVLSFYLSLPLYVCALLAIVASILVTGALHEDGLADVADGFGGSHDPERKLEIMKDSRVGSYGVLALGISVLVRTLLLGSLLSLAQLSPISAAPYQWAILIQIFSIYISAHMIGRGLAPLMMSHLPLAKKSGMAATAAKPKLRSSYGSLLLTVLLLFIFLPPLSVLIVLVSNVLMILFLSWLTMRQVGGYTGDVLGTAVQLCEIVTYLVLLSYIA</sequence>
<evidence type="ECO:0000256" key="14">
    <source>
        <dbReference type="ARBA" id="ARBA00025228"/>
    </source>
</evidence>
<dbReference type="PANTHER" id="PTHR34148">
    <property type="entry name" value="ADENOSYLCOBINAMIDE-GDP RIBAZOLETRANSFERASE"/>
    <property type="match status" value="1"/>
</dbReference>
<keyword evidence="21" id="KW-1185">Reference proteome</keyword>
<dbReference type="RefSeq" id="WP_047763873.1">
    <property type="nucleotide sequence ID" value="NZ_LAQL01000006.1"/>
</dbReference>